<dbReference type="InterPro" id="IPR001173">
    <property type="entry name" value="Glyco_trans_2-like"/>
</dbReference>
<comment type="similarity">
    <text evidence="1">Belongs to the glycosyltransferase 2 family.</text>
</comment>
<dbReference type="Gene3D" id="3.90.550.10">
    <property type="entry name" value="Spore Coat Polysaccharide Biosynthesis Protein SpsA, Chain A"/>
    <property type="match status" value="1"/>
</dbReference>
<dbReference type="InterPro" id="IPR029044">
    <property type="entry name" value="Nucleotide-diphossugar_trans"/>
</dbReference>
<dbReference type="PANTHER" id="PTHR22916">
    <property type="entry name" value="GLYCOSYLTRANSFERASE"/>
    <property type="match status" value="1"/>
</dbReference>
<reference evidence="3 4" key="1">
    <citation type="submission" date="2021-01" db="EMBL/GenBank/DDBJ databases">
        <title>Genomic Encyclopedia of Type Strains, Phase IV (KMG-IV): sequencing the most valuable type-strain genomes for metagenomic binning, comparative biology and taxonomic classification.</title>
        <authorList>
            <person name="Goeker M."/>
        </authorList>
    </citation>
    <scope>NUCLEOTIDE SEQUENCE [LARGE SCALE GENOMIC DNA]</scope>
    <source>
        <strain evidence="3 4">DSM 100968</strain>
    </source>
</reference>
<organism evidence="3 4">
    <name type="scientific">Sporolactobacillus spathodeae</name>
    <dbReference type="NCBI Taxonomy" id="1465502"/>
    <lineage>
        <taxon>Bacteria</taxon>
        <taxon>Bacillati</taxon>
        <taxon>Bacillota</taxon>
        <taxon>Bacilli</taxon>
        <taxon>Bacillales</taxon>
        <taxon>Sporolactobacillaceae</taxon>
        <taxon>Sporolactobacillus</taxon>
    </lineage>
</organism>
<dbReference type="PANTHER" id="PTHR22916:SF3">
    <property type="entry name" value="UDP-GLCNAC:BETAGAL BETA-1,3-N-ACETYLGLUCOSAMINYLTRANSFERASE-LIKE PROTEIN 1"/>
    <property type="match status" value="1"/>
</dbReference>
<evidence type="ECO:0000313" key="4">
    <source>
        <dbReference type="Proteomes" id="UP000823201"/>
    </source>
</evidence>
<dbReference type="SUPFAM" id="SSF53448">
    <property type="entry name" value="Nucleotide-diphospho-sugar transferases"/>
    <property type="match status" value="1"/>
</dbReference>
<evidence type="ECO:0000313" key="3">
    <source>
        <dbReference type="EMBL" id="MBM7657059.1"/>
    </source>
</evidence>
<dbReference type="RefSeq" id="WP_205005419.1">
    <property type="nucleotide sequence ID" value="NZ_CBCRXA010000003.1"/>
</dbReference>
<dbReference type="Proteomes" id="UP000823201">
    <property type="component" value="Unassembled WGS sequence"/>
</dbReference>
<name>A0ABS2Q5J4_9BACL</name>
<dbReference type="Pfam" id="PF00535">
    <property type="entry name" value="Glycos_transf_2"/>
    <property type="match status" value="1"/>
</dbReference>
<keyword evidence="4" id="KW-1185">Reference proteome</keyword>
<proteinExistence type="inferred from homology"/>
<sequence length="309" mass="36551">MGHPLVSVMILTYNNSNYLEQCIDSVLHQNYPTIEIIISDDCSKTFNKTAFESYIEKNKHGNIVNYQVMQNEANLGIVKNSNHTLKRCKGDFIVPLDCDDCFYDEQVIRLLVAEFQKTDATIITGYMDEYDQSLRTFLRRSPEKRKLIFFNNMDQLFEELCRRNFIAGACTSYSRKLIDKYGFLDENYKVLDDYPLYLKLARSGERIHFINRTIIKYRLGGISTGKAKNPLLEADINRVLSQEILPFKEKISTHLYREKMFDYRRRTEKKLRLFLISWIYLDVIVAKMMLRVKNLLKNLVKRKLQISRR</sequence>
<feature type="domain" description="Glycosyltransferase 2-like" evidence="2">
    <location>
        <begin position="7"/>
        <end position="181"/>
    </location>
</feature>
<comment type="caution">
    <text evidence="3">The sequence shown here is derived from an EMBL/GenBank/DDBJ whole genome shotgun (WGS) entry which is preliminary data.</text>
</comment>
<accession>A0ABS2Q5J4</accession>
<gene>
    <name evidence="3" type="ORF">JOC27_000500</name>
</gene>
<dbReference type="EMBL" id="JAFBEV010000003">
    <property type="protein sequence ID" value="MBM7657059.1"/>
    <property type="molecule type" value="Genomic_DNA"/>
</dbReference>
<protein>
    <submittedName>
        <fullName evidence="3">Glycosyltransferase involved in cell wall biosynthesis</fullName>
    </submittedName>
</protein>
<evidence type="ECO:0000259" key="2">
    <source>
        <dbReference type="Pfam" id="PF00535"/>
    </source>
</evidence>
<evidence type="ECO:0000256" key="1">
    <source>
        <dbReference type="ARBA" id="ARBA00006739"/>
    </source>
</evidence>